<feature type="transmembrane region" description="Helical" evidence="7">
    <location>
        <begin position="397"/>
        <end position="419"/>
    </location>
</feature>
<name>A0A5J6Q1H5_9NEIS</name>
<feature type="transmembrane region" description="Helical" evidence="7">
    <location>
        <begin position="357"/>
        <end position="376"/>
    </location>
</feature>
<feature type="transmembrane region" description="Helical" evidence="7">
    <location>
        <begin position="269"/>
        <end position="296"/>
    </location>
</feature>
<keyword evidence="2" id="KW-0813">Transport</keyword>
<dbReference type="InterPro" id="IPR036259">
    <property type="entry name" value="MFS_trans_sf"/>
</dbReference>
<evidence type="ECO:0000256" key="3">
    <source>
        <dbReference type="ARBA" id="ARBA00022475"/>
    </source>
</evidence>
<dbReference type="Proteomes" id="UP000325713">
    <property type="component" value="Chromosome"/>
</dbReference>
<organism evidence="9 10">
    <name type="scientific">Neisseria zalophi</name>
    <dbReference type="NCBI Taxonomy" id="640030"/>
    <lineage>
        <taxon>Bacteria</taxon>
        <taxon>Pseudomonadati</taxon>
        <taxon>Pseudomonadota</taxon>
        <taxon>Betaproteobacteria</taxon>
        <taxon>Neisseriales</taxon>
        <taxon>Neisseriaceae</taxon>
        <taxon>Neisseria</taxon>
    </lineage>
</organism>
<dbReference type="KEGG" id="nzl:D0T92_09785"/>
<feature type="domain" description="Major facilitator superfamily (MFS) profile" evidence="8">
    <location>
        <begin position="16"/>
        <end position="461"/>
    </location>
</feature>
<dbReference type="PANTHER" id="PTHR42718:SF46">
    <property type="entry name" value="BLR6921 PROTEIN"/>
    <property type="match status" value="1"/>
</dbReference>
<evidence type="ECO:0000256" key="7">
    <source>
        <dbReference type="SAM" id="Phobius"/>
    </source>
</evidence>
<dbReference type="PROSITE" id="PS50850">
    <property type="entry name" value="MFS"/>
    <property type="match status" value="1"/>
</dbReference>
<dbReference type="InterPro" id="IPR004638">
    <property type="entry name" value="EmrB-like"/>
</dbReference>
<dbReference type="NCBIfam" id="TIGR00711">
    <property type="entry name" value="efflux_EmrB"/>
    <property type="match status" value="1"/>
</dbReference>
<evidence type="ECO:0000259" key="8">
    <source>
        <dbReference type="PROSITE" id="PS50850"/>
    </source>
</evidence>
<evidence type="ECO:0000256" key="6">
    <source>
        <dbReference type="ARBA" id="ARBA00023136"/>
    </source>
</evidence>
<dbReference type="CDD" id="cd17503">
    <property type="entry name" value="MFS_LmrB_MDR_like"/>
    <property type="match status" value="1"/>
</dbReference>
<keyword evidence="3" id="KW-1003">Cell membrane</keyword>
<feature type="transmembrane region" description="Helical" evidence="7">
    <location>
        <begin position="168"/>
        <end position="190"/>
    </location>
</feature>
<feature type="transmembrane region" description="Helical" evidence="7">
    <location>
        <begin position="140"/>
        <end position="162"/>
    </location>
</feature>
<feature type="transmembrane region" description="Helical" evidence="7">
    <location>
        <begin position="431"/>
        <end position="453"/>
    </location>
</feature>
<dbReference type="GO" id="GO:0005886">
    <property type="term" value="C:plasma membrane"/>
    <property type="evidence" value="ECO:0007669"/>
    <property type="project" value="UniProtKB-SubCell"/>
</dbReference>
<dbReference type="Pfam" id="PF07690">
    <property type="entry name" value="MFS_1"/>
    <property type="match status" value="2"/>
</dbReference>
<dbReference type="Gene3D" id="1.20.1250.20">
    <property type="entry name" value="MFS general substrate transporter like domains"/>
    <property type="match status" value="1"/>
</dbReference>
<evidence type="ECO:0000313" key="10">
    <source>
        <dbReference type="Proteomes" id="UP000325713"/>
    </source>
</evidence>
<dbReference type="RefSeq" id="WP_151052394.1">
    <property type="nucleotide sequence ID" value="NZ_CP031700.1"/>
</dbReference>
<evidence type="ECO:0000256" key="1">
    <source>
        <dbReference type="ARBA" id="ARBA00004651"/>
    </source>
</evidence>
<evidence type="ECO:0000256" key="4">
    <source>
        <dbReference type="ARBA" id="ARBA00022692"/>
    </source>
</evidence>
<dbReference type="Gene3D" id="1.20.1720.10">
    <property type="entry name" value="Multidrug resistance protein D"/>
    <property type="match status" value="1"/>
</dbReference>
<dbReference type="OrthoDB" id="9807274at2"/>
<feature type="transmembrane region" description="Helical" evidence="7">
    <location>
        <begin position="228"/>
        <end position="248"/>
    </location>
</feature>
<keyword evidence="5 7" id="KW-1133">Transmembrane helix</keyword>
<dbReference type="GO" id="GO:0022857">
    <property type="term" value="F:transmembrane transporter activity"/>
    <property type="evidence" value="ECO:0007669"/>
    <property type="project" value="InterPro"/>
</dbReference>
<proteinExistence type="predicted"/>
<keyword evidence="10" id="KW-1185">Reference proteome</keyword>
<keyword evidence="6 7" id="KW-0472">Membrane</keyword>
<sequence length="468" mass="51608">MSWNTTTDHHSIKKYMPYLLATAIFMQMLDATILNTALPAIAKDLNESALNMQSAIVSYALTLAIFIPISGYLADKFGTKKVFIISIFIFSLGSLFCALSGSLIQLDISRVIQGMGGALMTPVARLAMIKTYPKNELVGAMNYAIIPALIGPILGPLVGGYLVEIMSWHWIFLINIPMGLLGILFSFKYMPDYSSDSSKLDVIGFLIFGISSILLSVGLELTGHSGDYTLVSILMVLGFFIMFCYYLYAKKVKDPLFPPSLFLIRTFRVGVIGNLITRLGIGSIPLLVPLLIQLAYGQSPSVSGWIVAPMALAAMFTKPFVIPIINKFGYRNILIFNTIFLGILIGSLAIPSENMSIYWFLPVMLIMGSLNSIQFTTMNSITVANLRDNQTSSGNSLISVNQQLAIGFGIAIGLSILRFTENTKWISHNNIHMAFQYTFIFLGVFTILSSMVFRRLHPKDGNNLKSKQ</sequence>
<feature type="transmembrane region" description="Helical" evidence="7">
    <location>
        <begin position="202"/>
        <end position="222"/>
    </location>
</feature>
<evidence type="ECO:0000256" key="5">
    <source>
        <dbReference type="ARBA" id="ARBA00022989"/>
    </source>
</evidence>
<feature type="transmembrane region" description="Helical" evidence="7">
    <location>
        <begin position="54"/>
        <end position="75"/>
    </location>
</feature>
<dbReference type="PANTHER" id="PTHR42718">
    <property type="entry name" value="MAJOR FACILITATOR SUPERFAMILY MULTIDRUG TRANSPORTER MFSC"/>
    <property type="match status" value="1"/>
</dbReference>
<dbReference type="EMBL" id="CP031700">
    <property type="protein sequence ID" value="QEY26790.1"/>
    <property type="molecule type" value="Genomic_DNA"/>
</dbReference>
<dbReference type="InterPro" id="IPR011701">
    <property type="entry name" value="MFS"/>
</dbReference>
<keyword evidence="4 7" id="KW-0812">Transmembrane</keyword>
<dbReference type="PRINTS" id="PR01036">
    <property type="entry name" value="TCRTETB"/>
</dbReference>
<comment type="subcellular location">
    <subcellularLocation>
        <location evidence="1">Cell membrane</location>
        <topology evidence="1">Multi-pass membrane protein</topology>
    </subcellularLocation>
</comment>
<protein>
    <submittedName>
        <fullName evidence="9">DHA2 family efflux MFS transporter permease subunit</fullName>
    </submittedName>
</protein>
<dbReference type="SUPFAM" id="SSF103473">
    <property type="entry name" value="MFS general substrate transporter"/>
    <property type="match status" value="1"/>
</dbReference>
<feature type="transmembrane region" description="Helical" evidence="7">
    <location>
        <begin position="18"/>
        <end position="42"/>
    </location>
</feature>
<accession>A0A5J6Q1H5</accession>
<evidence type="ECO:0000313" key="9">
    <source>
        <dbReference type="EMBL" id="QEY26790.1"/>
    </source>
</evidence>
<reference evidence="9 10" key="1">
    <citation type="submission" date="2018-08" db="EMBL/GenBank/DDBJ databases">
        <title>Neisseria zalophi ATCC BAA-2455 complete genome.</title>
        <authorList>
            <person name="Veseli I.A."/>
            <person name="Buttler R."/>
            <person name="Mascarenhas dos Santos A.C."/>
            <person name="Pombert J.-F."/>
        </authorList>
    </citation>
    <scope>NUCLEOTIDE SEQUENCE [LARGE SCALE GENOMIC DNA]</scope>
    <source>
        <strain evidence="9 10">ATCC BAA-2455</strain>
    </source>
</reference>
<gene>
    <name evidence="9" type="ORF">D0T92_09785</name>
</gene>
<feature type="transmembrane region" description="Helical" evidence="7">
    <location>
        <begin position="82"/>
        <end position="104"/>
    </location>
</feature>
<dbReference type="InterPro" id="IPR020846">
    <property type="entry name" value="MFS_dom"/>
</dbReference>
<dbReference type="AlphaFoldDB" id="A0A5J6Q1H5"/>
<feature type="transmembrane region" description="Helical" evidence="7">
    <location>
        <begin position="302"/>
        <end position="321"/>
    </location>
</feature>
<evidence type="ECO:0000256" key="2">
    <source>
        <dbReference type="ARBA" id="ARBA00022448"/>
    </source>
</evidence>
<feature type="transmembrane region" description="Helical" evidence="7">
    <location>
        <begin position="333"/>
        <end position="351"/>
    </location>
</feature>